<evidence type="ECO:0000313" key="1">
    <source>
        <dbReference type="EMBL" id="OTF94743.1"/>
    </source>
</evidence>
<dbReference type="EMBL" id="CM007904">
    <property type="protein sequence ID" value="OTF94743.1"/>
    <property type="molecule type" value="Genomic_DNA"/>
</dbReference>
<dbReference type="Proteomes" id="UP000215914">
    <property type="component" value="Chromosome 15"/>
</dbReference>
<organism evidence="1 2">
    <name type="scientific">Helianthus annuus</name>
    <name type="common">Common sunflower</name>
    <dbReference type="NCBI Taxonomy" id="4232"/>
    <lineage>
        <taxon>Eukaryota</taxon>
        <taxon>Viridiplantae</taxon>
        <taxon>Streptophyta</taxon>
        <taxon>Embryophyta</taxon>
        <taxon>Tracheophyta</taxon>
        <taxon>Spermatophyta</taxon>
        <taxon>Magnoliopsida</taxon>
        <taxon>eudicotyledons</taxon>
        <taxon>Gunneridae</taxon>
        <taxon>Pentapetalae</taxon>
        <taxon>asterids</taxon>
        <taxon>campanulids</taxon>
        <taxon>Asterales</taxon>
        <taxon>Asteraceae</taxon>
        <taxon>Asteroideae</taxon>
        <taxon>Heliantheae alliance</taxon>
        <taxon>Heliantheae</taxon>
        <taxon>Helianthus</taxon>
    </lineage>
</organism>
<dbReference type="InParanoid" id="A0A251S7L5"/>
<name>A0A251S7L5_HELAN</name>
<dbReference type="AlphaFoldDB" id="A0A251S7L5"/>
<gene>
    <name evidence="1" type="ORF">HannXRQ_Chr15g0475451</name>
</gene>
<proteinExistence type="predicted"/>
<evidence type="ECO:0000313" key="2">
    <source>
        <dbReference type="Proteomes" id="UP000215914"/>
    </source>
</evidence>
<reference evidence="2" key="1">
    <citation type="journal article" date="2017" name="Nature">
        <title>The sunflower genome provides insights into oil metabolism, flowering and Asterid evolution.</title>
        <authorList>
            <person name="Badouin H."/>
            <person name="Gouzy J."/>
            <person name="Grassa C.J."/>
            <person name="Murat F."/>
            <person name="Staton S.E."/>
            <person name="Cottret L."/>
            <person name="Lelandais-Briere C."/>
            <person name="Owens G.L."/>
            <person name="Carrere S."/>
            <person name="Mayjonade B."/>
            <person name="Legrand L."/>
            <person name="Gill N."/>
            <person name="Kane N.C."/>
            <person name="Bowers J.E."/>
            <person name="Hubner S."/>
            <person name="Bellec A."/>
            <person name="Berard A."/>
            <person name="Berges H."/>
            <person name="Blanchet N."/>
            <person name="Boniface M.C."/>
            <person name="Brunel D."/>
            <person name="Catrice O."/>
            <person name="Chaidir N."/>
            <person name="Claudel C."/>
            <person name="Donnadieu C."/>
            <person name="Faraut T."/>
            <person name="Fievet G."/>
            <person name="Helmstetter N."/>
            <person name="King M."/>
            <person name="Knapp S.J."/>
            <person name="Lai Z."/>
            <person name="Le Paslier M.C."/>
            <person name="Lippi Y."/>
            <person name="Lorenzon L."/>
            <person name="Mandel J.R."/>
            <person name="Marage G."/>
            <person name="Marchand G."/>
            <person name="Marquand E."/>
            <person name="Bret-Mestries E."/>
            <person name="Morien E."/>
            <person name="Nambeesan S."/>
            <person name="Nguyen T."/>
            <person name="Pegot-Espagnet P."/>
            <person name="Pouilly N."/>
            <person name="Raftis F."/>
            <person name="Sallet E."/>
            <person name="Schiex T."/>
            <person name="Thomas J."/>
            <person name="Vandecasteele C."/>
            <person name="Vares D."/>
            <person name="Vear F."/>
            <person name="Vautrin S."/>
            <person name="Crespi M."/>
            <person name="Mangin B."/>
            <person name="Burke J.M."/>
            <person name="Salse J."/>
            <person name="Munos S."/>
            <person name="Vincourt P."/>
            <person name="Rieseberg L.H."/>
            <person name="Langlade N.B."/>
        </authorList>
    </citation>
    <scope>NUCLEOTIDE SEQUENCE [LARGE SCALE GENOMIC DNA]</scope>
    <source>
        <strain evidence="2">cv. SF193</strain>
    </source>
</reference>
<keyword evidence="2" id="KW-1185">Reference proteome</keyword>
<accession>A0A251S7L5</accession>
<sequence length="74" mass="8505">MMAAGNKIPISSPLYVTKHSSEERNKGRIPCFLFKTIHSYRVLRNQEINKHSCFLSTSDPLQPYPNSFSHNLLI</sequence>
<protein>
    <submittedName>
        <fullName evidence="1">Uncharacterized protein</fullName>
    </submittedName>
</protein>